<dbReference type="CDD" id="cd22150">
    <property type="entry name" value="F-box_CeFBXA-like"/>
    <property type="match status" value="1"/>
</dbReference>
<organism evidence="2 3">
    <name type="scientific">Caenorhabditis tropicalis</name>
    <dbReference type="NCBI Taxonomy" id="1561998"/>
    <lineage>
        <taxon>Eukaryota</taxon>
        <taxon>Metazoa</taxon>
        <taxon>Ecdysozoa</taxon>
        <taxon>Nematoda</taxon>
        <taxon>Chromadorea</taxon>
        <taxon>Rhabditida</taxon>
        <taxon>Rhabditina</taxon>
        <taxon>Rhabditomorpha</taxon>
        <taxon>Rhabditoidea</taxon>
        <taxon>Rhabditidae</taxon>
        <taxon>Peloderinae</taxon>
        <taxon>Caenorhabditis</taxon>
    </lineage>
</organism>
<proteinExistence type="predicted"/>
<dbReference type="PROSITE" id="PS50181">
    <property type="entry name" value="FBOX"/>
    <property type="match status" value="1"/>
</dbReference>
<dbReference type="Pfam" id="PF00646">
    <property type="entry name" value="F-box"/>
    <property type="match status" value="1"/>
</dbReference>
<dbReference type="WBParaSite" id="Csp11.Scaffold629.g11883.t2">
    <property type="protein sequence ID" value="Csp11.Scaffold629.g11883.t2"/>
    <property type="gene ID" value="Csp11.Scaffold629.g11883"/>
</dbReference>
<evidence type="ECO:0000259" key="1">
    <source>
        <dbReference type="PROSITE" id="PS50181"/>
    </source>
</evidence>
<keyword evidence="2" id="KW-1185">Reference proteome</keyword>
<dbReference type="Proteomes" id="UP000095282">
    <property type="component" value="Unplaced"/>
</dbReference>
<dbReference type="SMART" id="SM00256">
    <property type="entry name" value="FBOX"/>
    <property type="match status" value="1"/>
</dbReference>
<protein>
    <submittedName>
        <fullName evidence="3">F-box domain-containing protein</fullName>
    </submittedName>
</protein>
<evidence type="ECO:0000313" key="3">
    <source>
        <dbReference type="WBParaSite" id="Csp11.Scaffold629.g11883.t2"/>
    </source>
</evidence>
<dbReference type="SUPFAM" id="SSF81383">
    <property type="entry name" value="F-box domain"/>
    <property type="match status" value="1"/>
</dbReference>
<dbReference type="AlphaFoldDB" id="A0A1I7TUD9"/>
<dbReference type="InterPro" id="IPR001810">
    <property type="entry name" value="F-box_dom"/>
</dbReference>
<accession>A0A1I7TUD9</accession>
<dbReference type="InterPro" id="IPR036047">
    <property type="entry name" value="F-box-like_dom_sf"/>
</dbReference>
<reference evidence="3" key="1">
    <citation type="submission" date="2016-11" db="UniProtKB">
        <authorList>
            <consortium name="WormBaseParasite"/>
        </authorList>
    </citation>
    <scope>IDENTIFICATION</scope>
</reference>
<evidence type="ECO:0000313" key="2">
    <source>
        <dbReference type="Proteomes" id="UP000095282"/>
    </source>
</evidence>
<sequence length="251" mass="29833">MRHKMSSEIDEEFGDLNITSSKPPPNLCDLPMELIEMIVEKLDLPKRVIVGRVCKTFREIVNGLKPHRCNEIRMTVDRKGSEMIVEGYSIKYKTPEGWNERKNLEKMLEKMMDDLLIFVPDFQLPKFSVRFNGCLANETFLNVFKNRIPQKLIVHTLVVKVFKFRDIFVSPVCVEREQLHVVEYHYMKRLENKIMHVKVSRNECTGEVGDRWKTCTKKVFYKYFRKGQEDIYVDKPELLPPKKQKRRPQYS</sequence>
<name>A0A1I7TUD9_9PELO</name>
<feature type="domain" description="F-box" evidence="1">
    <location>
        <begin position="24"/>
        <end position="76"/>
    </location>
</feature>